<protein>
    <recommendedName>
        <fullName evidence="1">PH domain-containing protein</fullName>
    </recommendedName>
</protein>
<sequence>MLSFSDIDNIDNASINTAFTDNSTLVDHDSTYTVLDDDTATLTNKDLGFSKQKLAEPIAIKTDLPSIQIKVIGMNVHPNESDKKLMYSTIISVRHIIRRTRENAINDRYKEIRKIEKRYTDFVKLHSDLTTQGFDQSLPSVYKLTNNSPINCDKRILQLELYFQQAIAFTNTKDPSYLSAFLSSNIFDETKVNPRSSKEGVLSKYKGFLIGGWKSMYFALEGTKLEYYSSVGVSYKPEHDSKL</sequence>
<dbReference type="CDD" id="cd00821">
    <property type="entry name" value="PH"/>
    <property type="match status" value="1"/>
</dbReference>
<gene>
    <name evidence="2" type="ORF">ATC70_009653</name>
</gene>
<comment type="caution">
    <text evidence="2">The sequence shown here is derived from an EMBL/GenBank/DDBJ whole genome shotgun (WGS) entry which is preliminary data.</text>
</comment>
<evidence type="ECO:0000313" key="3">
    <source>
        <dbReference type="Proteomes" id="UP001304243"/>
    </source>
</evidence>
<accession>A0AAN7DMJ0</accession>
<dbReference type="Gene3D" id="3.30.1520.10">
    <property type="entry name" value="Phox-like domain"/>
    <property type="match status" value="1"/>
</dbReference>
<dbReference type="RefSeq" id="XP_064686084.1">
    <property type="nucleotide sequence ID" value="XM_064828882.1"/>
</dbReference>
<feature type="domain" description="PH" evidence="1">
    <location>
        <begin position="195"/>
        <end position="243"/>
    </location>
</feature>
<dbReference type="AlphaFoldDB" id="A0AAN7DMJ0"/>
<dbReference type="Pfam" id="PF00787">
    <property type="entry name" value="PX"/>
    <property type="match status" value="1"/>
</dbReference>
<evidence type="ECO:0000313" key="2">
    <source>
        <dbReference type="EMBL" id="KAK4519418.1"/>
    </source>
</evidence>
<dbReference type="Proteomes" id="UP001304243">
    <property type="component" value="Unassembled WGS sequence"/>
</dbReference>
<dbReference type="SUPFAM" id="SSF64268">
    <property type="entry name" value="PX domain"/>
    <property type="match status" value="1"/>
</dbReference>
<proteinExistence type="predicted"/>
<evidence type="ECO:0000259" key="1">
    <source>
        <dbReference type="PROSITE" id="PS50003"/>
    </source>
</evidence>
<dbReference type="GeneID" id="89953339"/>
<dbReference type="InterPro" id="IPR036871">
    <property type="entry name" value="PX_dom_sf"/>
</dbReference>
<dbReference type="Gene3D" id="2.30.29.30">
    <property type="entry name" value="Pleckstrin-homology domain (PH domain)/Phosphotyrosine-binding domain (PTB)"/>
    <property type="match status" value="1"/>
</dbReference>
<keyword evidence="3" id="KW-1185">Reference proteome</keyword>
<dbReference type="GO" id="GO:0035091">
    <property type="term" value="F:phosphatidylinositol binding"/>
    <property type="evidence" value="ECO:0007669"/>
    <property type="project" value="InterPro"/>
</dbReference>
<name>A0AAN7DMJ0_9FUNG</name>
<dbReference type="InterPro" id="IPR001683">
    <property type="entry name" value="PX_dom"/>
</dbReference>
<dbReference type="SUPFAM" id="SSF50729">
    <property type="entry name" value="PH domain-like"/>
    <property type="match status" value="1"/>
</dbReference>
<dbReference type="EMBL" id="JASEJX010000012">
    <property type="protein sequence ID" value="KAK4519418.1"/>
    <property type="molecule type" value="Genomic_DNA"/>
</dbReference>
<dbReference type="CDD" id="cd06093">
    <property type="entry name" value="PX_domain"/>
    <property type="match status" value="1"/>
</dbReference>
<dbReference type="InterPro" id="IPR001849">
    <property type="entry name" value="PH_domain"/>
</dbReference>
<dbReference type="PROSITE" id="PS50003">
    <property type="entry name" value="PH_DOMAIN"/>
    <property type="match status" value="1"/>
</dbReference>
<dbReference type="InterPro" id="IPR011993">
    <property type="entry name" value="PH-like_dom_sf"/>
</dbReference>
<reference evidence="2 3" key="1">
    <citation type="submission" date="2022-11" db="EMBL/GenBank/DDBJ databases">
        <title>Mucor velutinosus strain NIH1002 WGS.</title>
        <authorList>
            <person name="Subramanian P."/>
            <person name="Mullikin J.C."/>
            <person name="Segre J.A."/>
            <person name="Zelazny A.M."/>
        </authorList>
    </citation>
    <scope>NUCLEOTIDE SEQUENCE [LARGE SCALE GENOMIC DNA]</scope>
    <source>
        <strain evidence="2 3">NIH1002</strain>
    </source>
</reference>
<organism evidence="2 3">
    <name type="scientific">Mucor velutinosus</name>
    <dbReference type="NCBI Taxonomy" id="708070"/>
    <lineage>
        <taxon>Eukaryota</taxon>
        <taxon>Fungi</taxon>
        <taxon>Fungi incertae sedis</taxon>
        <taxon>Mucoromycota</taxon>
        <taxon>Mucoromycotina</taxon>
        <taxon>Mucoromycetes</taxon>
        <taxon>Mucorales</taxon>
        <taxon>Mucorineae</taxon>
        <taxon>Mucoraceae</taxon>
        <taxon>Mucor</taxon>
    </lineage>
</organism>